<evidence type="ECO:0000313" key="3">
    <source>
        <dbReference type="Proteomes" id="UP000346198"/>
    </source>
</evidence>
<dbReference type="GO" id="GO:0006355">
    <property type="term" value="P:regulation of DNA-templated transcription"/>
    <property type="evidence" value="ECO:0007669"/>
    <property type="project" value="InterPro"/>
</dbReference>
<dbReference type="Gene3D" id="1.10.260.40">
    <property type="entry name" value="lambda repressor-like DNA-binding domains"/>
    <property type="match status" value="1"/>
</dbReference>
<dbReference type="SMART" id="SM00530">
    <property type="entry name" value="HTH_XRE"/>
    <property type="match status" value="1"/>
</dbReference>
<name>A0A6C2UNI1_9BACT</name>
<sequence>MKAKIIKTEEEYEAMLKRVEVLMDAEPATPEEEELELLGLLVESYEKEHYPIGLPTPIEAIEFAMDQKKLTQADMVQYLGSPSKVSEVLRGKRALSKTMIRKLVEGLGISPEILLEVEQYSKVSYLNPKPARLRVAEDGASYGKKTKIPKP</sequence>
<dbReference type="CDD" id="cd00093">
    <property type="entry name" value="HTH_XRE"/>
    <property type="match status" value="1"/>
</dbReference>
<dbReference type="PANTHER" id="PTHR40455:SF1">
    <property type="entry name" value="ANTITOXIN HIGA"/>
    <property type="match status" value="1"/>
</dbReference>
<protein>
    <submittedName>
        <fullName evidence="2">Antitoxin HigA</fullName>
    </submittedName>
</protein>
<dbReference type="PANTHER" id="PTHR40455">
    <property type="entry name" value="ANTITOXIN HIGA"/>
    <property type="match status" value="1"/>
</dbReference>
<dbReference type="Proteomes" id="UP000346198">
    <property type="component" value="Unassembled WGS sequence"/>
</dbReference>
<gene>
    <name evidence="2" type="primary">higA_2</name>
    <name evidence="2" type="ORF">SCARR_02964</name>
</gene>
<proteinExistence type="predicted"/>
<dbReference type="InterPro" id="IPR001387">
    <property type="entry name" value="Cro/C1-type_HTH"/>
</dbReference>
<evidence type="ECO:0000313" key="2">
    <source>
        <dbReference type="EMBL" id="VGO20897.1"/>
    </source>
</evidence>
<dbReference type="Pfam" id="PF01381">
    <property type="entry name" value="HTH_3"/>
    <property type="match status" value="1"/>
</dbReference>
<dbReference type="PROSITE" id="PS50943">
    <property type="entry name" value="HTH_CROC1"/>
    <property type="match status" value="1"/>
</dbReference>
<dbReference type="RefSeq" id="WP_136062401.1">
    <property type="nucleotide sequence ID" value="NZ_CAAHFH010000002.1"/>
</dbReference>
<reference evidence="2 3" key="1">
    <citation type="submission" date="2019-04" db="EMBL/GenBank/DDBJ databases">
        <authorList>
            <person name="Van Vliet M D."/>
        </authorList>
    </citation>
    <scope>NUCLEOTIDE SEQUENCE [LARGE SCALE GENOMIC DNA]</scope>
    <source>
        <strain evidence="2 3">F21</strain>
    </source>
</reference>
<organism evidence="2 3">
    <name type="scientific">Pontiella sulfatireligans</name>
    <dbReference type="NCBI Taxonomy" id="2750658"/>
    <lineage>
        <taxon>Bacteria</taxon>
        <taxon>Pseudomonadati</taxon>
        <taxon>Kiritimatiellota</taxon>
        <taxon>Kiritimatiellia</taxon>
        <taxon>Kiritimatiellales</taxon>
        <taxon>Pontiellaceae</taxon>
        <taxon>Pontiella</taxon>
    </lineage>
</organism>
<evidence type="ECO:0000259" key="1">
    <source>
        <dbReference type="PROSITE" id="PS50943"/>
    </source>
</evidence>
<dbReference type="GO" id="GO:0001046">
    <property type="term" value="F:core promoter sequence-specific DNA binding"/>
    <property type="evidence" value="ECO:0007669"/>
    <property type="project" value="TreeGrafter"/>
</dbReference>
<feature type="domain" description="HTH cro/C1-type" evidence="1">
    <location>
        <begin position="61"/>
        <end position="114"/>
    </location>
</feature>
<dbReference type="InterPro" id="IPR039060">
    <property type="entry name" value="Antitox_HigA"/>
</dbReference>
<accession>A0A6C2UNI1</accession>
<dbReference type="SUPFAM" id="SSF47413">
    <property type="entry name" value="lambda repressor-like DNA-binding domains"/>
    <property type="match status" value="1"/>
</dbReference>
<dbReference type="EMBL" id="CAAHFH010000002">
    <property type="protein sequence ID" value="VGO20897.1"/>
    <property type="molecule type" value="Genomic_DNA"/>
</dbReference>
<keyword evidence="3" id="KW-1185">Reference proteome</keyword>
<dbReference type="AlphaFoldDB" id="A0A6C2UNI1"/>
<dbReference type="InterPro" id="IPR010982">
    <property type="entry name" value="Lambda_DNA-bd_dom_sf"/>
</dbReference>